<protein>
    <submittedName>
        <fullName evidence="3">Uncharacterized protein</fullName>
    </submittedName>
</protein>
<evidence type="ECO:0000256" key="2">
    <source>
        <dbReference type="SAM" id="MobiDB-lite"/>
    </source>
</evidence>
<sequence length="104" mass="11288">MRATRGVLIVTRAAKHSAPQLYLRVAVIPVSRNGVILIRAQSPVEEDVARERKEERIQEAELDKQLARAEHAGRRQAATGLGGSTARTGTGTHIYDPTEGGPNH</sequence>
<feature type="non-terminal residue" evidence="3">
    <location>
        <position position="1"/>
    </location>
</feature>
<keyword evidence="4" id="KW-1185">Reference proteome</keyword>
<dbReference type="Pfam" id="PF03760">
    <property type="entry name" value="LEA_1"/>
    <property type="match status" value="1"/>
</dbReference>
<name>A0AAV6MG46_9ROSI</name>
<gene>
    <name evidence="3" type="ORF">SDJN03_20813</name>
</gene>
<dbReference type="Proteomes" id="UP000685013">
    <property type="component" value="Chromosome 14"/>
</dbReference>
<comment type="similarity">
    <text evidence="1">Belongs to the LEA type 1 family.</text>
</comment>
<reference evidence="3 4" key="1">
    <citation type="journal article" date="2021" name="Hortic Res">
        <title>The domestication of Cucurbita argyrosperma as revealed by the genome of its wild relative.</title>
        <authorList>
            <person name="Barrera-Redondo J."/>
            <person name="Sanchez-de la Vega G."/>
            <person name="Aguirre-Liguori J.A."/>
            <person name="Castellanos-Morales G."/>
            <person name="Gutierrez-Guerrero Y.T."/>
            <person name="Aguirre-Dugua X."/>
            <person name="Aguirre-Planter E."/>
            <person name="Tenaillon M.I."/>
            <person name="Lira-Saade R."/>
            <person name="Eguiarte L.E."/>
        </authorList>
    </citation>
    <scope>NUCLEOTIDE SEQUENCE [LARGE SCALE GENOMIC DNA]</scope>
    <source>
        <strain evidence="3">JBR-2021</strain>
    </source>
</reference>
<dbReference type="GO" id="GO:0009793">
    <property type="term" value="P:embryo development ending in seed dormancy"/>
    <property type="evidence" value="ECO:0007669"/>
    <property type="project" value="InterPro"/>
</dbReference>
<dbReference type="AlphaFoldDB" id="A0AAV6MG46"/>
<evidence type="ECO:0000313" key="4">
    <source>
        <dbReference type="Proteomes" id="UP000685013"/>
    </source>
</evidence>
<comment type="caution">
    <text evidence="3">The sequence shown here is derived from an EMBL/GenBank/DDBJ whole genome shotgun (WGS) entry which is preliminary data.</text>
</comment>
<evidence type="ECO:0000256" key="1">
    <source>
        <dbReference type="ARBA" id="ARBA00010975"/>
    </source>
</evidence>
<dbReference type="EMBL" id="JAGKQH010000014">
    <property type="protein sequence ID" value="KAG6580811.1"/>
    <property type="molecule type" value="Genomic_DNA"/>
</dbReference>
<accession>A0AAV6MG46</accession>
<feature type="region of interest" description="Disordered" evidence="2">
    <location>
        <begin position="68"/>
        <end position="104"/>
    </location>
</feature>
<proteinExistence type="inferred from homology"/>
<dbReference type="InterPro" id="IPR005513">
    <property type="entry name" value="LEA_1"/>
</dbReference>
<evidence type="ECO:0000313" key="3">
    <source>
        <dbReference type="EMBL" id="KAG6580811.1"/>
    </source>
</evidence>
<organism evidence="3 4">
    <name type="scientific">Cucurbita argyrosperma subsp. sororia</name>
    <dbReference type="NCBI Taxonomy" id="37648"/>
    <lineage>
        <taxon>Eukaryota</taxon>
        <taxon>Viridiplantae</taxon>
        <taxon>Streptophyta</taxon>
        <taxon>Embryophyta</taxon>
        <taxon>Tracheophyta</taxon>
        <taxon>Spermatophyta</taxon>
        <taxon>Magnoliopsida</taxon>
        <taxon>eudicotyledons</taxon>
        <taxon>Gunneridae</taxon>
        <taxon>Pentapetalae</taxon>
        <taxon>rosids</taxon>
        <taxon>fabids</taxon>
        <taxon>Cucurbitales</taxon>
        <taxon>Cucurbitaceae</taxon>
        <taxon>Cucurbiteae</taxon>
        <taxon>Cucurbita</taxon>
    </lineage>
</organism>